<keyword evidence="3" id="KW-1185">Reference proteome</keyword>
<keyword evidence="1" id="KW-1133">Transmembrane helix</keyword>
<name>Q2N5S0_ERYLH</name>
<feature type="transmembrane region" description="Helical" evidence="1">
    <location>
        <begin position="69"/>
        <end position="86"/>
    </location>
</feature>
<dbReference type="AlphaFoldDB" id="Q2N5S0"/>
<feature type="transmembrane region" description="Helical" evidence="1">
    <location>
        <begin position="33"/>
        <end position="49"/>
    </location>
</feature>
<feature type="transmembrane region" description="Helical" evidence="1">
    <location>
        <begin position="139"/>
        <end position="161"/>
    </location>
</feature>
<organism evidence="2 3">
    <name type="scientific">Erythrobacter litoralis (strain HTCC2594)</name>
    <dbReference type="NCBI Taxonomy" id="314225"/>
    <lineage>
        <taxon>Bacteria</taxon>
        <taxon>Pseudomonadati</taxon>
        <taxon>Pseudomonadota</taxon>
        <taxon>Alphaproteobacteria</taxon>
        <taxon>Sphingomonadales</taxon>
        <taxon>Erythrobacteraceae</taxon>
        <taxon>Erythrobacter/Porphyrobacter group</taxon>
        <taxon>Erythrobacter</taxon>
    </lineage>
</organism>
<reference evidence="3" key="1">
    <citation type="journal article" date="2009" name="J. Bacteriol.">
        <title>Complete genome sequence of Erythrobacter litoralis HTCC2594.</title>
        <authorList>
            <person name="Oh H.M."/>
            <person name="Giovannoni S.J."/>
            <person name="Ferriera S."/>
            <person name="Johnson J."/>
            <person name="Cho J.C."/>
        </authorList>
    </citation>
    <scope>NUCLEOTIDE SEQUENCE [LARGE SCALE GENOMIC DNA]</scope>
    <source>
        <strain evidence="3">HTCC2594</strain>
    </source>
</reference>
<dbReference type="eggNOG" id="ENOG50318PJ">
    <property type="taxonomic scope" value="Bacteria"/>
</dbReference>
<protein>
    <submittedName>
        <fullName evidence="2">Uncharacterized protein</fullName>
    </submittedName>
</protein>
<gene>
    <name evidence="2" type="ordered locus">ELI_14395</name>
</gene>
<dbReference type="EMBL" id="CP000157">
    <property type="protein sequence ID" value="ABC64971.1"/>
    <property type="molecule type" value="Genomic_DNA"/>
</dbReference>
<keyword evidence="1" id="KW-0472">Membrane</keyword>
<proteinExistence type="predicted"/>
<sequence>MDGNAPWGYFVPREVAESAKELPRMQRLDRPESWLAMQGFLVAFVWEMLQMPFFDMDHLSGWQQTKNCALASFGDAGIMVFSYLIARAFAGRQYWLHDSRPGPLATYLATGLTVTVAVELLAVRVPWGWEYSELMPKLAGIGLVTIAMWIVVPLVSLTLAARLTRPHST</sequence>
<dbReference type="HOGENOM" id="CLU_132599_0_0_5"/>
<evidence type="ECO:0000313" key="3">
    <source>
        <dbReference type="Proteomes" id="UP000008808"/>
    </source>
</evidence>
<dbReference type="Proteomes" id="UP000008808">
    <property type="component" value="Chromosome"/>
</dbReference>
<dbReference type="STRING" id="314225.ELI_14395"/>
<evidence type="ECO:0000313" key="2">
    <source>
        <dbReference type="EMBL" id="ABC64971.1"/>
    </source>
</evidence>
<accession>Q2N5S0</accession>
<dbReference type="KEGG" id="eli:ELI_14395"/>
<feature type="transmembrane region" description="Helical" evidence="1">
    <location>
        <begin position="107"/>
        <end position="127"/>
    </location>
</feature>
<keyword evidence="1" id="KW-0812">Transmembrane</keyword>
<evidence type="ECO:0000256" key="1">
    <source>
        <dbReference type="SAM" id="Phobius"/>
    </source>
</evidence>